<comment type="function">
    <text evidence="8">Ligand for cxcr3.2. Chemotactic for macrophages.</text>
</comment>
<evidence type="ECO:0000256" key="6">
    <source>
        <dbReference type="ARBA" id="ARBA00022729"/>
    </source>
</evidence>
<dbReference type="GO" id="GO:0005615">
    <property type="term" value="C:extracellular space"/>
    <property type="evidence" value="ECO:0007669"/>
    <property type="project" value="UniProtKB-KW"/>
</dbReference>
<dbReference type="PRINTS" id="PR00436">
    <property type="entry name" value="INTERLEUKIN8"/>
</dbReference>
<accession>A0A0G2KWZ2</accession>
<dbReference type="RefSeq" id="XP_002662102.3">
    <property type="nucleotide sequence ID" value="XM_002662056.7"/>
</dbReference>
<evidence type="ECO:0000256" key="2">
    <source>
        <dbReference type="ARBA" id="ARBA00010665"/>
    </source>
</evidence>
<evidence type="ECO:0000256" key="9">
    <source>
        <dbReference type="SAM" id="MobiDB-lite"/>
    </source>
</evidence>
<dbReference type="Ensembl" id="ENSDART00000167374.2">
    <property type="protein sequence ID" value="ENSDARP00000136965.1"/>
    <property type="gene ID" value="ENSDARG00000102514.2"/>
</dbReference>
<dbReference type="GO" id="GO:0042056">
    <property type="term" value="F:chemoattractant activity"/>
    <property type="evidence" value="ECO:0007669"/>
    <property type="project" value="UniProtKB-ARBA"/>
</dbReference>
<dbReference type="CDD" id="cd00273">
    <property type="entry name" value="Chemokine_CXC"/>
    <property type="match status" value="1"/>
</dbReference>
<dbReference type="InterPro" id="IPR036048">
    <property type="entry name" value="Interleukin_8-like_sf"/>
</dbReference>
<evidence type="ECO:0000256" key="1">
    <source>
        <dbReference type="ARBA" id="ARBA00004613"/>
    </source>
</evidence>
<keyword evidence="5" id="KW-0964">Secreted</keyword>
<keyword evidence="13" id="KW-1185">Reference proteome</keyword>
<dbReference type="OrthoDB" id="8872899at2759"/>
<dbReference type="InterPro" id="IPR039809">
    <property type="entry name" value="Chemokine_b/g/d"/>
</dbReference>
<dbReference type="InterPro" id="IPR001811">
    <property type="entry name" value="Chemokine_IL8-like_dom"/>
</dbReference>
<dbReference type="Bgee" id="ENSDARG00000102514">
    <property type="expression patterns" value="Expressed in spleen and 14 other cell types or tissues"/>
</dbReference>
<evidence type="ECO:0000313" key="12">
    <source>
        <dbReference type="Ensembl" id="ENSDARP00000136965"/>
    </source>
</evidence>
<protein>
    <submittedName>
        <fullName evidence="12 14">C-X-C motif chemokine 11-6-like</fullName>
    </submittedName>
</protein>
<evidence type="ECO:0000256" key="8">
    <source>
        <dbReference type="ARBA" id="ARBA00054901"/>
    </source>
</evidence>
<dbReference type="ZFIN" id="ZDB-GENE-090303-5">
    <property type="gene designation" value="cxcl11.3"/>
</dbReference>
<dbReference type="SUPFAM" id="SSF54117">
    <property type="entry name" value="Interleukin 8-like chemokines"/>
    <property type="match status" value="1"/>
</dbReference>
<dbReference type="GO" id="GO:0006955">
    <property type="term" value="P:immune response"/>
    <property type="evidence" value="ECO:0007669"/>
    <property type="project" value="InterPro"/>
</dbReference>
<evidence type="ECO:0000256" key="10">
    <source>
        <dbReference type="SAM" id="SignalP"/>
    </source>
</evidence>
<keyword evidence="4" id="KW-0202">Cytokine</keyword>
<accession>A0A8M1RDH8</accession>
<keyword evidence="7" id="KW-1015">Disulfide bond</keyword>
<comment type="subcellular location">
    <subcellularLocation>
        <location evidence="1">Secreted</location>
    </subcellularLocation>
</comment>
<dbReference type="InterPro" id="IPR001089">
    <property type="entry name" value="Chemokine_CXC"/>
</dbReference>
<evidence type="ECO:0000313" key="14">
    <source>
        <dbReference type="RefSeq" id="XP_002662102.3"/>
    </source>
</evidence>
<evidence type="ECO:0000256" key="3">
    <source>
        <dbReference type="ARBA" id="ARBA00022500"/>
    </source>
</evidence>
<dbReference type="GO" id="GO:0008009">
    <property type="term" value="F:chemokine activity"/>
    <property type="evidence" value="ECO:0007669"/>
    <property type="project" value="InterPro"/>
</dbReference>
<evidence type="ECO:0000256" key="7">
    <source>
        <dbReference type="ARBA" id="ARBA00023157"/>
    </source>
</evidence>
<gene>
    <name evidence="14 15" type="primary">cxcl11.3</name>
    <name evidence="12" type="synonym">LOC100334604</name>
</gene>
<evidence type="ECO:0000256" key="4">
    <source>
        <dbReference type="ARBA" id="ARBA00022514"/>
    </source>
</evidence>
<dbReference type="AlphaFoldDB" id="A0A0G2KWZ2"/>
<dbReference type="InterPro" id="IPR033899">
    <property type="entry name" value="CXC_Chemokine_domain"/>
</dbReference>
<dbReference type="EMBL" id="BX323596">
    <property type="status" value="NOT_ANNOTATED_CDS"/>
    <property type="molecule type" value="Genomic_DNA"/>
</dbReference>
<dbReference type="KEGG" id="dre:100334604"/>
<dbReference type="OMA" id="ADKGINM"/>
<reference evidence="14" key="3">
    <citation type="submission" date="2025-04" db="UniProtKB">
        <authorList>
            <consortium name="RefSeq"/>
        </authorList>
    </citation>
    <scope>IDENTIFICATION</scope>
    <source>
        <strain evidence="14">Tuebingen</strain>
    </source>
</reference>
<feature type="region of interest" description="Disordered" evidence="9">
    <location>
        <begin position="95"/>
        <end position="121"/>
    </location>
</feature>
<feature type="domain" description="Chemokine interleukin-8-like" evidence="11">
    <location>
        <begin position="26"/>
        <end position="88"/>
    </location>
</feature>
<reference evidence="12 13" key="1">
    <citation type="journal article" date="2013" name="Nature">
        <title>The zebrafish reference genome sequence and its relationship to the human genome.</title>
        <authorList>
            <consortium name="Genome Reference Consortium Zebrafish"/>
            <person name="Howe K."/>
            <person name="Clark M.D."/>
            <person name="Torroja C.F."/>
            <person name="Torrance J."/>
            <person name="Berthelot C."/>
            <person name="Muffato M."/>
            <person name="Collins J.E."/>
            <person name="Humphray S."/>
            <person name="McLaren K."/>
            <person name="Matthews L."/>
            <person name="McLaren S."/>
            <person name="Sealy I."/>
            <person name="Caccamo M."/>
            <person name="Churcher C."/>
            <person name="Scott C."/>
            <person name="Barrett J.C."/>
            <person name="Koch R."/>
            <person name="Rauch G.J."/>
            <person name="White S."/>
            <person name="Chow W."/>
            <person name="Kilian B."/>
            <person name="Quintais L.T."/>
            <person name="Guerra-Assuncao J.A."/>
            <person name="Zhou Y."/>
            <person name="Gu Y."/>
            <person name="Yen J."/>
            <person name="Vogel J.H."/>
            <person name="Eyre T."/>
            <person name="Redmond S."/>
            <person name="Banerjee R."/>
            <person name="Chi J."/>
            <person name="Fu B."/>
            <person name="Langley E."/>
            <person name="Maguire S.F."/>
            <person name="Laird G.K."/>
            <person name="Lloyd D."/>
            <person name="Kenyon E."/>
            <person name="Donaldson S."/>
            <person name="Sehra H."/>
            <person name="Almeida-King J."/>
            <person name="Loveland J."/>
            <person name="Trevanion S."/>
            <person name="Jones M."/>
            <person name="Quail M."/>
            <person name="Willey D."/>
            <person name="Hunt A."/>
            <person name="Burton J."/>
            <person name="Sims S."/>
            <person name="McLay K."/>
            <person name="Plumb B."/>
            <person name="Davis J."/>
            <person name="Clee C."/>
            <person name="Oliver K."/>
            <person name="Clark R."/>
            <person name="Riddle C."/>
            <person name="Elliot D."/>
            <person name="Eliott D."/>
            <person name="Threadgold G."/>
            <person name="Harden G."/>
            <person name="Ware D."/>
            <person name="Begum S."/>
            <person name="Mortimore B."/>
            <person name="Mortimer B."/>
            <person name="Kerry G."/>
            <person name="Heath P."/>
            <person name="Phillimore B."/>
            <person name="Tracey A."/>
            <person name="Corby N."/>
            <person name="Dunn M."/>
            <person name="Johnson C."/>
            <person name="Wood J."/>
            <person name="Clark S."/>
            <person name="Pelan S."/>
            <person name="Griffiths G."/>
            <person name="Smith M."/>
            <person name="Glithero R."/>
            <person name="Howden P."/>
            <person name="Barker N."/>
            <person name="Lloyd C."/>
            <person name="Stevens C."/>
            <person name="Harley J."/>
            <person name="Holt K."/>
            <person name="Panagiotidis G."/>
            <person name="Lovell J."/>
            <person name="Beasley H."/>
            <person name="Henderson C."/>
            <person name="Gordon D."/>
            <person name="Auger K."/>
            <person name="Wright D."/>
            <person name="Collins J."/>
            <person name="Raisen C."/>
            <person name="Dyer L."/>
            <person name="Leung K."/>
            <person name="Robertson L."/>
            <person name="Ambridge K."/>
            <person name="Leongamornlert D."/>
            <person name="McGuire S."/>
            <person name="Gilderthorp R."/>
            <person name="Griffiths C."/>
            <person name="Manthravadi D."/>
            <person name="Nichol S."/>
            <person name="Barker G."/>
            <person name="Whitehead S."/>
            <person name="Kay M."/>
            <person name="Brown J."/>
            <person name="Murnane C."/>
            <person name="Gray E."/>
            <person name="Humphries M."/>
            <person name="Sycamore N."/>
            <person name="Barker D."/>
            <person name="Saunders D."/>
            <person name="Wallis J."/>
            <person name="Babbage A."/>
            <person name="Hammond S."/>
            <person name="Mashreghi-Mohammadi M."/>
            <person name="Barr L."/>
            <person name="Martin S."/>
            <person name="Wray P."/>
            <person name="Ellington A."/>
            <person name="Matthews N."/>
            <person name="Ellwood M."/>
            <person name="Woodmansey R."/>
            <person name="Clark G."/>
            <person name="Cooper J."/>
            <person name="Cooper J."/>
            <person name="Tromans A."/>
            <person name="Grafham D."/>
            <person name="Skuce C."/>
            <person name="Pandian R."/>
            <person name="Andrews R."/>
            <person name="Harrison E."/>
            <person name="Kimberley A."/>
            <person name="Garnett J."/>
            <person name="Fosker N."/>
            <person name="Hall R."/>
            <person name="Garner P."/>
            <person name="Kelly D."/>
            <person name="Bird C."/>
            <person name="Palmer S."/>
            <person name="Gehring I."/>
            <person name="Berger A."/>
            <person name="Dooley C.M."/>
            <person name="Ersan-Urun Z."/>
            <person name="Eser C."/>
            <person name="Geiger H."/>
            <person name="Geisler M."/>
            <person name="Karotki L."/>
            <person name="Kirn A."/>
            <person name="Konantz J."/>
            <person name="Konantz M."/>
            <person name="Oberlander M."/>
            <person name="Rudolph-Geiger S."/>
            <person name="Teucke M."/>
            <person name="Lanz C."/>
            <person name="Raddatz G."/>
            <person name="Osoegawa K."/>
            <person name="Zhu B."/>
            <person name="Rapp A."/>
            <person name="Widaa S."/>
            <person name="Langford C."/>
            <person name="Yang F."/>
            <person name="Schuster S.C."/>
            <person name="Carter N.P."/>
            <person name="Harrow J."/>
            <person name="Ning Z."/>
            <person name="Herrero J."/>
            <person name="Searle S.M."/>
            <person name="Enright A."/>
            <person name="Geisler R."/>
            <person name="Plasterk R.H."/>
            <person name="Lee C."/>
            <person name="Westerfield M."/>
            <person name="de Jong P.J."/>
            <person name="Zon L.I."/>
            <person name="Postlethwait J.H."/>
            <person name="Nusslein-Volhard C."/>
            <person name="Hubbard T.J."/>
            <person name="Roest Crollius H."/>
            <person name="Rogers J."/>
            <person name="Stemple D.L."/>
        </authorList>
    </citation>
    <scope>NUCLEOTIDE SEQUENCE [LARGE SCALE GENOMIC DNA]</scope>
    <source>
        <strain evidence="12">Tuebingen</strain>
    </source>
</reference>
<dbReference type="STRING" id="7955.ENSDARP00000136965"/>
<dbReference type="Proteomes" id="UP000000437">
    <property type="component" value="Chromosome 5"/>
</dbReference>
<dbReference type="GeneTree" id="ENSGT00940000161751"/>
<comment type="similarity">
    <text evidence="2">Belongs to the intercrine alpha (chemokine CxC) family.</text>
</comment>
<name>A0A0G2KWZ2_DANRE</name>
<dbReference type="CTD" id="100334604"/>
<dbReference type="PRINTS" id="PR00437">
    <property type="entry name" value="SMALLCYTKCXC"/>
</dbReference>
<proteinExistence type="inferred from homology"/>
<feature type="chain" id="PRO_5044542421" evidence="10">
    <location>
        <begin position="21"/>
        <end position="121"/>
    </location>
</feature>
<dbReference type="AGR" id="ZFIN:ZDB-GENE-090303-5"/>
<evidence type="ECO:0000313" key="13">
    <source>
        <dbReference type="Proteomes" id="UP000000437"/>
    </source>
</evidence>
<dbReference type="GO" id="GO:0006952">
    <property type="term" value="P:defense response"/>
    <property type="evidence" value="ECO:0007669"/>
    <property type="project" value="InterPro"/>
</dbReference>
<feature type="compositionally biased region" description="Low complexity" evidence="9">
    <location>
        <begin position="100"/>
        <end position="115"/>
    </location>
</feature>
<evidence type="ECO:0000256" key="5">
    <source>
        <dbReference type="ARBA" id="ARBA00022525"/>
    </source>
</evidence>
<dbReference type="GeneID" id="100334604"/>
<organism evidence="12">
    <name type="scientific">Danio rerio</name>
    <name type="common">Zebrafish</name>
    <name type="synonym">Brachydanio rerio</name>
    <dbReference type="NCBI Taxonomy" id="7955"/>
    <lineage>
        <taxon>Eukaryota</taxon>
        <taxon>Metazoa</taxon>
        <taxon>Chordata</taxon>
        <taxon>Craniata</taxon>
        <taxon>Vertebrata</taxon>
        <taxon>Euteleostomi</taxon>
        <taxon>Actinopterygii</taxon>
        <taxon>Neopterygii</taxon>
        <taxon>Teleostei</taxon>
        <taxon>Ostariophysi</taxon>
        <taxon>Cypriniformes</taxon>
        <taxon>Danionidae</taxon>
        <taxon>Danioninae</taxon>
        <taxon>Danio</taxon>
    </lineage>
</organism>
<dbReference type="FunFam" id="2.40.50.40:FF:000004">
    <property type="entry name" value="C-X-C motif chemokine"/>
    <property type="match status" value="1"/>
</dbReference>
<dbReference type="PANTHER" id="PTHR12015:SF191">
    <property type="entry name" value="C-X-C MOTIF CHEMOKINE 11"/>
    <property type="match status" value="1"/>
</dbReference>
<reference evidence="12" key="2">
    <citation type="submission" date="2015-06" db="UniProtKB">
        <authorList>
            <consortium name="Ensembl"/>
        </authorList>
    </citation>
    <scope>IDENTIFICATION</scope>
    <source>
        <strain evidence="12">Tuebingen</strain>
    </source>
</reference>
<keyword evidence="6 10" id="KW-0732">Signal</keyword>
<dbReference type="SMART" id="SM00199">
    <property type="entry name" value="SCY"/>
    <property type="match status" value="1"/>
</dbReference>
<dbReference type="SMR" id="A0A0G2KWZ2"/>
<evidence type="ECO:0000313" key="15">
    <source>
        <dbReference type="ZFIN" id="ZDB-GENE-090303-5"/>
    </source>
</evidence>
<evidence type="ECO:0000259" key="11">
    <source>
        <dbReference type="SMART" id="SM00199"/>
    </source>
</evidence>
<keyword evidence="3" id="KW-0145">Chemotaxis</keyword>
<dbReference type="PANTHER" id="PTHR12015">
    <property type="entry name" value="SMALL INDUCIBLE CYTOKINE A"/>
    <property type="match status" value="1"/>
</dbReference>
<feature type="signal peptide" evidence="10">
    <location>
        <begin position="1"/>
        <end position="20"/>
    </location>
</feature>
<sequence>MKTLAAFLLLTCLIAGKVNGQDNTSRARCFCADKGINMVLLKNIEKVEIFPPSPSCNKNEIVVTLKNGAGQKCLNPDSKFTQNVVLKAIGKRMQQSVPHSTTTGTVKSSMTSSTSAPTAFK</sequence>
<dbReference type="Pfam" id="PF00048">
    <property type="entry name" value="IL8"/>
    <property type="match status" value="1"/>
</dbReference>
<dbReference type="Gene3D" id="2.40.50.40">
    <property type="match status" value="1"/>
</dbReference>